<evidence type="ECO:0000313" key="2">
    <source>
        <dbReference type="EMBL" id="CAG6461393.1"/>
    </source>
</evidence>
<reference evidence="2" key="1">
    <citation type="submission" date="2021-05" db="EMBL/GenBank/DDBJ databases">
        <authorList>
            <person name="Alioto T."/>
            <person name="Alioto T."/>
            <person name="Gomez Garrido J."/>
        </authorList>
    </citation>
    <scope>NUCLEOTIDE SEQUENCE</scope>
</reference>
<name>A0A8D8APY6_CULPI</name>
<accession>A0A8D8APY6</accession>
<protein>
    <submittedName>
        <fullName evidence="2">(northern house mosquito) hypothetical protein</fullName>
    </submittedName>
</protein>
<proteinExistence type="predicted"/>
<dbReference type="EMBL" id="HBUE01042637">
    <property type="protein sequence ID" value="CAG6461393.1"/>
    <property type="molecule type" value="Transcribed_RNA"/>
</dbReference>
<feature type="compositionally biased region" description="Basic and acidic residues" evidence="1">
    <location>
        <begin position="1"/>
        <end position="17"/>
    </location>
</feature>
<feature type="region of interest" description="Disordered" evidence="1">
    <location>
        <begin position="1"/>
        <end position="27"/>
    </location>
</feature>
<evidence type="ECO:0000256" key="1">
    <source>
        <dbReference type="SAM" id="MobiDB-lite"/>
    </source>
</evidence>
<sequence length="154" mass="17234">MEIDPMREAYGNHEKENANVNTPLDSRSSSARNECCALTISCWPTTTEEPVTQIHPRHPRALSFNNKIVNKPLQQDLMSTLRSNYDSQECPMPAITLQRRRIVSESVNTKLIGQPNCSVLLLTKLPGKPDQASLSSRSVSMRVPVNPQIAPFFC</sequence>
<dbReference type="AlphaFoldDB" id="A0A8D8APY6"/>
<feature type="compositionally biased region" description="Polar residues" evidence="1">
    <location>
        <begin position="18"/>
        <end position="27"/>
    </location>
</feature>
<organism evidence="2">
    <name type="scientific">Culex pipiens</name>
    <name type="common">House mosquito</name>
    <dbReference type="NCBI Taxonomy" id="7175"/>
    <lineage>
        <taxon>Eukaryota</taxon>
        <taxon>Metazoa</taxon>
        <taxon>Ecdysozoa</taxon>
        <taxon>Arthropoda</taxon>
        <taxon>Hexapoda</taxon>
        <taxon>Insecta</taxon>
        <taxon>Pterygota</taxon>
        <taxon>Neoptera</taxon>
        <taxon>Endopterygota</taxon>
        <taxon>Diptera</taxon>
        <taxon>Nematocera</taxon>
        <taxon>Culicoidea</taxon>
        <taxon>Culicidae</taxon>
        <taxon>Culicinae</taxon>
        <taxon>Culicini</taxon>
        <taxon>Culex</taxon>
        <taxon>Culex</taxon>
    </lineage>
</organism>